<feature type="transmembrane region" description="Helical" evidence="1">
    <location>
        <begin position="51"/>
        <end position="73"/>
    </location>
</feature>
<reference evidence="2" key="1">
    <citation type="submission" date="2019-10" db="EMBL/GenBank/DDBJ databases">
        <authorList>
            <person name="Zhang R."/>
            <person name="Pan Y."/>
            <person name="Wang J."/>
            <person name="Ma R."/>
            <person name="Yu S."/>
        </authorList>
    </citation>
    <scope>NUCLEOTIDE SEQUENCE</scope>
    <source>
        <strain evidence="2">LA-IB0</strain>
        <tissue evidence="2">Leaf</tissue>
    </source>
</reference>
<dbReference type="EMBL" id="WHWC01000003">
    <property type="protein sequence ID" value="KAG8385108.1"/>
    <property type="molecule type" value="Genomic_DNA"/>
</dbReference>
<keyword evidence="1" id="KW-1133">Transmembrane helix</keyword>
<sequence length="146" mass="16538">MGLLDLEGQLTRILVSLVSKDSLMLDELDDASIEIKEVNDDPMFMMSMEGVLLRTLTSNISWLLISFSFIVSYDDAACVLRKIFFDAKDPHLSSTTTPILPGRLAMHNRKFVSKDQDKVCQAWLRKYSEAEVVEHAEKLCQVKAIL</sequence>
<protein>
    <submittedName>
        <fullName evidence="2">Uncharacterized protein</fullName>
    </submittedName>
</protein>
<gene>
    <name evidence="2" type="ORF">BUALT_Bualt03G0007100</name>
</gene>
<keyword evidence="1" id="KW-0812">Transmembrane</keyword>
<name>A0AAV6XSA0_9LAMI</name>
<keyword evidence="1" id="KW-0472">Membrane</keyword>
<dbReference type="AlphaFoldDB" id="A0AAV6XSA0"/>
<accession>A0AAV6XSA0</accession>
<comment type="caution">
    <text evidence="2">The sequence shown here is derived from an EMBL/GenBank/DDBJ whole genome shotgun (WGS) entry which is preliminary data.</text>
</comment>
<keyword evidence="3" id="KW-1185">Reference proteome</keyword>
<evidence type="ECO:0000313" key="2">
    <source>
        <dbReference type="EMBL" id="KAG8385108.1"/>
    </source>
</evidence>
<organism evidence="2 3">
    <name type="scientific">Buddleja alternifolia</name>
    <dbReference type="NCBI Taxonomy" id="168488"/>
    <lineage>
        <taxon>Eukaryota</taxon>
        <taxon>Viridiplantae</taxon>
        <taxon>Streptophyta</taxon>
        <taxon>Embryophyta</taxon>
        <taxon>Tracheophyta</taxon>
        <taxon>Spermatophyta</taxon>
        <taxon>Magnoliopsida</taxon>
        <taxon>eudicotyledons</taxon>
        <taxon>Gunneridae</taxon>
        <taxon>Pentapetalae</taxon>
        <taxon>asterids</taxon>
        <taxon>lamiids</taxon>
        <taxon>Lamiales</taxon>
        <taxon>Scrophulariaceae</taxon>
        <taxon>Buddlejeae</taxon>
        <taxon>Buddleja</taxon>
    </lineage>
</organism>
<evidence type="ECO:0000256" key="1">
    <source>
        <dbReference type="SAM" id="Phobius"/>
    </source>
</evidence>
<evidence type="ECO:0000313" key="3">
    <source>
        <dbReference type="Proteomes" id="UP000826271"/>
    </source>
</evidence>
<proteinExistence type="predicted"/>
<dbReference type="Proteomes" id="UP000826271">
    <property type="component" value="Unassembled WGS sequence"/>
</dbReference>